<dbReference type="EnsemblPlants" id="KEH29373">
    <property type="protein sequence ID" value="KEH29373"/>
    <property type="gene ID" value="MTR_4g035960"/>
</dbReference>
<protein>
    <recommendedName>
        <fullName evidence="4">RNA-directed DNA polymerase</fullName>
    </recommendedName>
</protein>
<dbReference type="AlphaFoldDB" id="A0A072UK00"/>
<sequence>MGEGFHVLMESLSVNNLFTGYNVGRSAPFVVSHVQFADDTLILGEKSWTNVRTMWAALFLFDALSGLKVNFSKSQFVGVNVASSWLSEVVLVLNCRVESLPFVGIG</sequence>
<proteinExistence type="predicted"/>
<accession>A0A072UK00</accession>
<evidence type="ECO:0000313" key="1">
    <source>
        <dbReference type="EMBL" id="KEH29373.1"/>
    </source>
</evidence>
<dbReference type="HOGENOM" id="CLU_2227121_0_0_1"/>
<keyword evidence="3" id="KW-1185">Reference proteome</keyword>
<reference evidence="1 3" key="2">
    <citation type="journal article" date="2014" name="BMC Genomics">
        <title>An improved genome release (version Mt4.0) for the model legume Medicago truncatula.</title>
        <authorList>
            <person name="Tang H."/>
            <person name="Krishnakumar V."/>
            <person name="Bidwell S."/>
            <person name="Rosen B."/>
            <person name="Chan A."/>
            <person name="Zhou S."/>
            <person name="Gentzbittel L."/>
            <person name="Childs K.L."/>
            <person name="Yandell M."/>
            <person name="Gundlach H."/>
            <person name="Mayer K.F."/>
            <person name="Schwartz D.C."/>
            <person name="Town C.D."/>
        </authorList>
    </citation>
    <scope>GENOME REANNOTATION</scope>
    <source>
        <strain evidence="1">A17</strain>
        <strain evidence="2 3">cv. Jemalong A17</strain>
    </source>
</reference>
<evidence type="ECO:0008006" key="4">
    <source>
        <dbReference type="Google" id="ProtNLM"/>
    </source>
</evidence>
<reference evidence="1 3" key="1">
    <citation type="journal article" date="2011" name="Nature">
        <title>The Medicago genome provides insight into the evolution of rhizobial symbioses.</title>
        <authorList>
            <person name="Young N.D."/>
            <person name="Debelle F."/>
            <person name="Oldroyd G.E."/>
            <person name="Geurts R."/>
            <person name="Cannon S.B."/>
            <person name="Udvardi M.K."/>
            <person name="Benedito V.A."/>
            <person name="Mayer K.F."/>
            <person name="Gouzy J."/>
            <person name="Schoof H."/>
            <person name="Van de Peer Y."/>
            <person name="Proost S."/>
            <person name="Cook D.R."/>
            <person name="Meyers B.C."/>
            <person name="Spannagl M."/>
            <person name="Cheung F."/>
            <person name="De Mita S."/>
            <person name="Krishnakumar V."/>
            <person name="Gundlach H."/>
            <person name="Zhou S."/>
            <person name="Mudge J."/>
            <person name="Bharti A.K."/>
            <person name="Murray J.D."/>
            <person name="Naoumkina M.A."/>
            <person name="Rosen B."/>
            <person name="Silverstein K.A."/>
            <person name="Tang H."/>
            <person name="Rombauts S."/>
            <person name="Zhao P.X."/>
            <person name="Zhou P."/>
            <person name="Barbe V."/>
            <person name="Bardou P."/>
            <person name="Bechner M."/>
            <person name="Bellec A."/>
            <person name="Berger A."/>
            <person name="Berges H."/>
            <person name="Bidwell S."/>
            <person name="Bisseling T."/>
            <person name="Choisne N."/>
            <person name="Couloux A."/>
            <person name="Denny R."/>
            <person name="Deshpande S."/>
            <person name="Dai X."/>
            <person name="Doyle J.J."/>
            <person name="Dudez A.M."/>
            <person name="Farmer A.D."/>
            <person name="Fouteau S."/>
            <person name="Franken C."/>
            <person name="Gibelin C."/>
            <person name="Gish J."/>
            <person name="Goldstein S."/>
            <person name="Gonzalez A.J."/>
            <person name="Green P.J."/>
            <person name="Hallab A."/>
            <person name="Hartog M."/>
            <person name="Hua A."/>
            <person name="Humphray S.J."/>
            <person name="Jeong D.H."/>
            <person name="Jing Y."/>
            <person name="Jocker A."/>
            <person name="Kenton S.M."/>
            <person name="Kim D.J."/>
            <person name="Klee K."/>
            <person name="Lai H."/>
            <person name="Lang C."/>
            <person name="Lin S."/>
            <person name="Macmil S.L."/>
            <person name="Magdelenat G."/>
            <person name="Matthews L."/>
            <person name="McCorrison J."/>
            <person name="Monaghan E.L."/>
            <person name="Mun J.H."/>
            <person name="Najar F.Z."/>
            <person name="Nicholson C."/>
            <person name="Noirot C."/>
            <person name="O'Bleness M."/>
            <person name="Paule C.R."/>
            <person name="Poulain J."/>
            <person name="Prion F."/>
            <person name="Qin B."/>
            <person name="Qu C."/>
            <person name="Retzel E.F."/>
            <person name="Riddle C."/>
            <person name="Sallet E."/>
            <person name="Samain S."/>
            <person name="Samson N."/>
            <person name="Sanders I."/>
            <person name="Saurat O."/>
            <person name="Scarpelli C."/>
            <person name="Schiex T."/>
            <person name="Segurens B."/>
            <person name="Severin A.J."/>
            <person name="Sherrier D.J."/>
            <person name="Shi R."/>
            <person name="Sims S."/>
            <person name="Singer S.R."/>
            <person name="Sinharoy S."/>
            <person name="Sterck L."/>
            <person name="Viollet A."/>
            <person name="Wang B.B."/>
            <person name="Wang K."/>
            <person name="Wang M."/>
            <person name="Wang X."/>
            <person name="Warfsmann J."/>
            <person name="Weissenbach J."/>
            <person name="White D.D."/>
            <person name="White J.D."/>
            <person name="Wiley G.B."/>
            <person name="Wincker P."/>
            <person name="Xing Y."/>
            <person name="Yang L."/>
            <person name="Yao Z."/>
            <person name="Ying F."/>
            <person name="Zhai J."/>
            <person name="Zhou L."/>
            <person name="Zuber A."/>
            <person name="Denarie J."/>
            <person name="Dixon R.A."/>
            <person name="May G.D."/>
            <person name="Schwartz D.C."/>
            <person name="Rogers J."/>
            <person name="Quetier F."/>
            <person name="Town C.D."/>
            <person name="Roe B.A."/>
        </authorList>
    </citation>
    <scope>NUCLEOTIDE SEQUENCE [LARGE SCALE GENOMIC DNA]</scope>
    <source>
        <strain evidence="1">A17</strain>
        <strain evidence="2 3">cv. Jemalong A17</strain>
    </source>
</reference>
<dbReference type="STRING" id="3880.A0A072UK00"/>
<name>A0A072UK00_MEDTR</name>
<reference evidence="2" key="3">
    <citation type="submission" date="2015-04" db="UniProtKB">
        <authorList>
            <consortium name="EnsemblPlants"/>
        </authorList>
    </citation>
    <scope>IDENTIFICATION</scope>
    <source>
        <strain evidence="2">cv. Jemalong A17</strain>
    </source>
</reference>
<dbReference type="EMBL" id="CM001220">
    <property type="protein sequence ID" value="KEH29373.1"/>
    <property type="molecule type" value="Genomic_DNA"/>
</dbReference>
<organism evidence="1 3">
    <name type="scientific">Medicago truncatula</name>
    <name type="common">Barrel medic</name>
    <name type="synonym">Medicago tribuloides</name>
    <dbReference type="NCBI Taxonomy" id="3880"/>
    <lineage>
        <taxon>Eukaryota</taxon>
        <taxon>Viridiplantae</taxon>
        <taxon>Streptophyta</taxon>
        <taxon>Embryophyta</taxon>
        <taxon>Tracheophyta</taxon>
        <taxon>Spermatophyta</taxon>
        <taxon>Magnoliopsida</taxon>
        <taxon>eudicotyledons</taxon>
        <taxon>Gunneridae</taxon>
        <taxon>Pentapetalae</taxon>
        <taxon>rosids</taxon>
        <taxon>fabids</taxon>
        <taxon>Fabales</taxon>
        <taxon>Fabaceae</taxon>
        <taxon>Papilionoideae</taxon>
        <taxon>50 kb inversion clade</taxon>
        <taxon>NPAAA clade</taxon>
        <taxon>Hologalegina</taxon>
        <taxon>IRL clade</taxon>
        <taxon>Trifolieae</taxon>
        <taxon>Medicago</taxon>
    </lineage>
</organism>
<gene>
    <name evidence="1" type="ordered locus">MTR_4g035960</name>
</gene>
<evidence type="ECO:0000313" key="2">
    <source>
        <dbReference type="EnsemblPlants" id="KEH29373"/>
    </source>
</evidence>
<evidence type="ECO:0000313" key="3">
    <source>
        <dbReference type="Proteomes" id="UP000002051"/>
    </source>
</evidence>
<dbReference type="Proteomes" id="UP000002051">
    <property type="component" value="Chromosome 4"/>
</dbReference>